<dbReference type="Proteomes" id="UP000027138">
    <property type="component" value="Unassembled WGS sequence"/>
</dbReference>
<dbReference type="GO" id="GO:0005840">
    <property type="term" value="C:ribosome"/>
    <property type="evidence" value="ECO:0007669"/>
    <property type="project" value="UniProtKB-KW"/>
</dbReference>
<name>A0A067K5R0_JATCU</name>
<dbReference type="Gene3D" id="4.10.410.60">
    <property type="match status" value="1"/>
</dbReference>
<dbReference type="STRING" id="180498.A0A067K5R0"/>
<keyword evidence="2" id="KW-0689">Ribosomal protein</keyword>
<keyword evidence="3" id="KW-0687">Ribonucleoprotein</keyword>
<keyword evidence="6" id="KW-1185">Reference proteome</keyword>
<dbReference type="InterPro" id="IPR037229">
    <property type="entry name" value="Ribosomal_bL35_sf"/>
</dbReference>
<dbReference type="GO" id="GO:1990904">
    <property type="term" value="C:ribonucleoprotein complex"/>
    <property type="evidence" value="ECO:0007669"/>
    <property type="project" value="UniProtKB-KW"/>
</dbReference>
<dbReference type="InterPro" id="IPR021137">
    <property type="entry name" value="Ribosomal_bL35-like"/>
</dbReference>
<dbReference type="GO" id="GO:0006412">
    <property type="term" value="P:translation"/>
    <property type="evidence" value="ECO:0007669"/>
    <property type="project" value="InterPro"/>
</dbReference>
<evidence type="ECO:0000256" key="3">
    <source>
        <dbReference type="ARBA" id="ARBA00023274"/>
    </source>
</evidence>
<dbReference type="EMBL" id="KK914687">
    <property type="protein sequence ID" value="KDP30358.1"/>
    <property type="molecule type" value="Genomic_DNA"/>
</dbReference>
<dbReference type="OrthoDB" id="512750at2759"/>
<dbReference type="PANTHER" id="PTHR36400:SF1">
    <property type="entry name" value="RIBOSOMAL PROTEIN L35"/>
    <property type="match status" value="1"/>
</dbReference>
<proteinExistence type="inferred from homology"/>
<evidence type="ECO:0000256" key="1">
    <source>
        <dbReference type="ARBA" id="ARBA00006598"/>
    </source>
</evidence>
<comment type="similarity">
    <text evidence="1">Belongs to the bacterial ribosomal protein bL35 family.</text>
</comment>
<evidence type="ECO:0000313" key="5">
    <source>
        <dbReference type="EMBL" id="KDP30358.1"/>
    </source>
</evidence>
<dbReference type="SUPFAM" id="SSF143034">
    <property type="entry name" value="L35p-like"/>
    <property type="match status" value="1"/>
</dbReference>
<dbReference type="Pfam" id="PF01632">
    <property type="entry name" value="Ribosomal_L35p"/>
    <property type="match status" value="1"/>
</dbReference>
<protein>
    <recommendedName>
        <fullName evidence="7">50S ribosomal protein L35</fullName>
    </recommendedName>
</protein>
<dbReference type="GO" id="GO:0003735">
    <property type="term" value="F:structural constituent of ribosome"/>
    <property type="evidence" value="ECO:0007669"/>
    <property type="project" value="InterPro"/>
</dbReference>
<evidence type="ECO:0008006" key="7">
    <source>
        <dbReference type="Google" id="ProtNLM"/>
    </source>
</evidence>
<dbReference type="PANTHER" id="PTHR36400">
    <property type="entry name" value="RIBOSOMAL PROTEIN L35"/>
    <property type="match status" value="1"/>
</dbReference>
<gene>
    <name evidence="5" type="ORF">JCGZ_17087</name>
</gene>
<feature type="region of interest" description="Disordered" evidence="4">
    <location>
        <begin position="137"/>
        <end position="157"/>
    </location>
</feature>
<evidence type="ECO:0000256" key="4">
    <source>
        <dbReference type="SAM" id="MobiDB-lite"/>
    </source>
</evidence>
<feature type="compositionally biased region" description="Basic residues" evidence="4">
    <location>
        <begin position="140"/>
        <end position="155"/>
    </location>
</feature>
<accession>A0A067K5R0</accession>
<reference evidence="5 6" key="1">
    <citation type="journal article" date="2014" name="PLoS ONE">
        <title>Global Analysis of Gene Expression Profiles in Physic Nut (Jatropha curcas L.) Seedlings Exposed to Salt Stress.</title>
        <authorList>
            <person name="Zhang L."/>
            <person name="Zhang C."/>
            <person name="Wu P."/>
            <person name="Chen Y."/>
            <person name="Li M."/>
            <person name="Jiang H."/>
            <person name="Wu G."/>
        </authorList>
    </citation>
    <scope>NUCLEOTIDE SEQUENCE [LARGE SCALE GENOMIC DNA]</scope>
    <source>
        <strain evidence="6">cv. GZQX0401</strain>
        <tissue evidence="5">Young leaves</tissue>
    </source>
</reference>
<dbReference type="AlphaFoldDB" id="A0A067K5R0"/>
<sequence length="174" mass="20008">MQRLCTKFRSLAGRSIKTVPALSFSSRLIHSCPQLQRPLLFASASHKWNLSIPLFNVSSQSSFQSPSQAFQSPQRSSAILPSLVHVRHVSSRERRKRRKPMTPVTSKVKKIKMKSYSSYKSRFRTLSDGSIRRWREGKNHNAHLKSKKSRRRLRKPSTVPVAYAKVMKKLNFCG</sequence>
<dbReference type="KEGG" id="jcu:105641171"/>
<organism evidence="5 6">
    <name type="scientific">Jatropha curcas</name>
    <name type="common">Barbados nut</name>
    <dbReference type="NCBI Taxonomy" id="180498"/>
    <lineage>
        <taxon>Eukaryota</taxon>
        <taxon>Viridiplantae</taxon>
        <taxon>Streptophyta</taxon>
        <taxon>Embryophyta</taxon>
        <taxon>Tracheophyta</taxon>
        <taxon>Spermatophyta</taxon>
        <taxon>Magnoliopsida</taxon>
        <taxon>eudicotyledons</taxon>
        <taxon>Gunneridae</taxon>
        <taxon>Pentapetalae</taxon>
        <taxon>rosids</taxon>
        <taxon>fabids</taxon>
        <taxon>Malpighiales</taxon>
        <taxon>Euphorbiaceae</taxon>
        <taxon>Crotonoideae</taxon>
        <taxon>Jatropheae</taxon>
        <taxon>Jatropha</taxon>
    </lineage>
</organism>
<evidence type="ECO:0000256" key="2">
    <source>
        <dbReference type="ARBA" id="ARBA00022980"/>
    </source>
</evidence>
<evidence type="ECO:0000313" key="6">
    <source>
        <dbReference type="Proteomes" id="UP000027138"/>
    </source>
</evidence>